<reference evidence="2 3" key="1">
    <citation type="submission" date="2023-11" db="EMBL/GenBank/DDBJ databases">
        <title>MicrobeMod: A computational toolkit for identifying prokaryotic methylation and restriction-modification with nanopore sequencing.</title>
        <authorList>
            <person name="Crits-Christoph A."/>
            <person name="Kang S.C."/>
            <person name="Lee H."/>
            <person name="Ostrov N."/>
        </authorList>
    </citation>
    <scope>NUCLEOTIDE SEQUENCE [LARGE SCALE GENOMIC DNA]</scope>
    <source>
        <strain evidence="2 3">ATCC 25935</strain>
    </source>
</reference>
<keyword evidence="3" id="KW-1185">Reference proteome</keyword>
<name>A0ABZ0XZQ8_9BURK</name>
<feature type="chain" id="PRO_5045230593" description="DUF1795 domain-containing protein" evidence="1">
    <location>
        <begin position="23"/>
        <end position="187"/>
    </location>
</feature>
<evidence type="ECO:0000256" key="1">
    <source>
        <dbReference type="SAM" id="SignalP"/>
    </source>
</evidence>
<evidence type="ECO:0000313" key="2">
    <source>
        <dbReference type="EMBL" id="WQH04657.1"/>
    </source>
</evidence>
<keyword evidence="1" id="KW-0732">Signal</keyword>
<proteinExistence type="predicted"/>
<feature type="signal peptide" evidence="1">
    <location>
        <begin position="1"/>
        <end position="22"/>
    </location>
</feature>
<gene>
    <name evidence="2" type="ORF">SR858_27065</name>
</gene>
<evidence type="ECO:0008006" key="4">
    <source>
        <dbReference type="Google" id="ProtNLM"/>
    </source>
</evidence>
<dbReference type="RefSeq" id="WP_019924095.1">
    <property type="nucleotide sequence ID" value="NZ_CP140152.1"/>
</dbReference>
<sequence>MNRRHHLAALAALVLGARGVLAEPKRALRQMQIHKVRELGLEIWVENQPPWNTTLSTQTGRPTFVAQSPDAYHPPTVMTYMSWPGANSPDSTLSTMATTAIRGASQNFGLTLGQARALQPVRAEYGVLRGFEAAFDGTGQGQALDVMMFVGQAPGKFPVVLNIYTMRGKMGSLTEHRRRAWTRISYL</sequence>
<evidence type="ECO:0000313" key="3">
    <source>
        <dbReference type="Proteomes" id="UP001326110"/>
    </source>
</evidence>
<dbReference type="GeneID" id="43165667"/>
<organism evidence="2 3">
    <name type="scientific">Duganella zoogloeoides</name>
    <dbReference type="NCBI Taxonomy" id="75659"/>
    <lineage>
        <taxon>Bacteria</taxon>
        <taxon>Pseudomonadati</taxon>
        <taxon>Pseudomonadota</taxon>
        <taxon>Betaproteobacteria</taxon>
        <taxon>Burkholderiales</taxon>
        <taxon>Oxalobacteraceae</taxon>
        <taxon>Telluria group</taxon>
        <taxon>Duganella</taxon>
    </lineage>
</organism>
<dbReference type="EMBL" id="CP140152">
    <property type="protein sequence ID" value="WQH04657.1"/>
    <property type="molecule type" value="Genomic_DNA"/>
</dbReference>
<accession>A0ABZ0XZQ8</accession>
<dbReference type="Proteomes" id="UP001326110">
    <property type="component" value="Chromosome"/>
</dbReference>
<protein>
    <recommendedName>
        <fullName evidence="4">DUF1795 domain-containing protein</fullName>
    </recommendedName>
</protein>